<organism evidence="2 3">
    <name type="scientific">Polyplax serrata</name>
    <name type="common">Common mouse louse</name>
    <dbReference type="NCBI Taxonomy" id="468196"/>
    <lineage>
        <taxon>Eukaryota</taxon>
        <taxon>Metazoa</taxon>
        <taxon>Ecdysozoa</taxon>
        <taxon>Arthropoda</taxon>
        <taxon>Hexapoda</taxon>
        <taxon>Insecta</taxon>
        <taxon>Pterygota</taxon>
        <taxon>Neoptera</taxon>
        <taxon>Paraneoptera</taxon>
        <taxon>Psocodea</taxon>
        <taxon>Troctomorpha</taxon>
        <taxon>Phthiraptera</taxon>
        <taxon>Anoplura</taxon>
        <taxon>Polyplacidae</taxon>
        <taxon>Polyplax</taxon>
    </lineage>
</organism>
<name>A0ABR1B212_POLSC</name>
<dbReference type="Proteomes" id="UP001359485">
    <property type="component" value="Unassembled WGS sequence"/>
</dbReference>
<comment type="caution">
    <text evidence="2">The sequence shown here is derived from an EMBL/GenBank/DDBJ whole genome shotgun (WGS) entry which is preliminary data.</text>
</comment>
<keyword evidence="3" id="KW-1185">Reference proteome</keyword>
<proteinExistence type="predicted"/>
<feature type="compositionally biased region" description="Basic residues" evidence="1">
    <location>
        <begin position="1"/>
        <end position="11"/>
    </location>
</feature>
<protein>
    <submittedName>
        <fullName evidence="2">Uncharacterized protein</fullName>
    </submittedName>
</protein>
<reference evidence="2 3" key="1">
    <citation type="submission" date="2023-09" db="EMBL/GenBank/DDBJ databases">
        <title>Genomes of two closely related lineages of the louse Polyplax serrata with different host specificities.</title>
        <authorList>
            <person name="Martinu J."/>
            <person name="Tarabai H."/>
            <person name="Stefka J."/>
            <person name="Hypsa V."/>
        </authorList>
    </citation>
    <scope>NUCLEOTIDE SEQUENCE [LARGE SCALE GENOMIC DNA]</scope>
    <source>
        <strain evidence="2">98ZLc_SE</strain>
    </source>
</reference>
<feature type="compositionally biased region" description="Acidic residues" evidence="1">
    <location>
        <begin position="22"/>
        <end position="31"/>
    </location>
</feature>
<evidence type="ECO:0000313" key="3">
    <source>
        <dbReference type="Proteomes" id="UP001359485"/>
    </source>
</evidence>
<gene>
    <name evidence="2" type="ORF">RUM44_007249</name>
</gene>
<dbReference type="EMBL" id="JAWJWF010000005">
    <property type="protein sequence ID" value="KAK6632218.1"/>
    <property type="molecule type" value="Genomic_DNA"/>
</dbReference>
<evidence type="ECO:0000313" key="2">
    <source>
        <dbReference type="EMBL" id="KAK6632218.1"/>
    </source>
</evidence>
<sequence length="56" mass="6149">MDAKWKKKKRKDSGGSGGGSGGDDDGDDEGWYGEGCRIERARKFHPDSFKISLNNT</sequence>
<evidence type="ECO:0000256" key="1">
    <source>
        <dbReference type="SAM" id="MobiDB-lite"/>
    </source>
</evidence>
<accession>A0ABR1B212</accession>
<feature type="region of interest" description="Disordered" evidence="1">
    <location>
        <begin position="1"/>
        <end position="32"/>
    </location>
</feature>